<evidence type="ECO:0000256" key="1">
    <source>
        <dbReference type="SAM" id="SignalP"/>
    </source>
</evidence>
<reference evidence="2 3" key="2">
    <citation type="journal article" date="2019" name="G3 (Bethesda)">
        <title>Hybrid Assembly of the Genome of the Entomopathogenic Nematode Steinernema carpocapsae Identifies the X-Chromosome.</title>
        <authorList>
            <person name="Serra L."/>
            <person name="Macchietto M."/>
            <person name="Macias-Munoz A."/>
            <person name="McGill C.J."/>
            <person name="Rodriguez I.M."/>
            <person name="Rodriguez B."/>
            <person name="Murad R."/>
            <person name="Mortazavi A."/>
        </authorList>
    </citation>
    <scope>NUCLEOTIDE SEQUENCE [LARGE SCALE GENOMIC DNA]</scope>
    <source>
        <strain evidence="2 3">ALL</strain>
    </source>
</reference>
<accession>A0A4U5MLS8</accession>
<name>A0A4U5MLS8_STECR</name>
<proteinExistence type="predicted"/>
<keyword evidence="1" id="KW-0732">Signal</keyword>
<organism evidence="2 3">
    <name type="scientific">Steinernema carpocapsae</name>
    <name type="common">Entomopathogenic nematode</name>
    <dbReference type="NCBI Taxonomy" id="34508"/>
    <lineage>
        <taxon>Eukaryota</taxon>
        <taxon>Metazoa</taxon>
        <taxon>Ecdysozoa</taxon>
        <taxon>Nematoda</taxon>
        <taxon>Chromadorea</taxon>
        <taxon>Rhabditida</taxon>
        <taxon>Tylenchina</taxon>
        <taxon>Panagrolaimomorpha</taxon>
        <taxon>Strongyloidoidea</taxon>
        <taxon>Steinernematidae</taxon>
        <taxon>Steinernema</taxon>
    </lineage>
</organism>
<keyword evidence="3" id="KW-1185">Reference proteome</keyword>
<feature type="chain" id="PRO_5020467805" description="Lipoprotein" evidence="1">
    <location>
        <begin position="20"/>
        <end position="95"/>
    </location>
</feature>
<evidence type="ECO:0008006" key="4">
    <source>
        <dbReference type="Google" id="ProtNLM"/>
    </source>
</evidence>
<dbReference type="EMBL" id="AZBU02000007">
    <property type="protein sequence ID" value="TKR70417.1"/>
    <property type="molecule type" value="Genomic_DNA"/>
</dbReference>
<comment type="caution">
    <text evidence="2">The sequence shown here is derived from an EMBL/GenBank/DDBJ whole genome shotgun (WGS) entry which is preliminary data.</text>
</comment>
<protein>
    <recommendedName>
        <fullName evidence="4">Lipoprotein</fullName>
    </recommendedName>
</protein>
<sequence>MPFHINFKLLCLLISLSSCQHYYYNQAQPYHPYNNYPYSPYYAQQYNQPYWSHVGNGWYSHYYSTPTASRGPYLFHRPFVGTVLTSPFGGALLIG</sequence>
<gene>
    <name evidence="2" type="ORF">L596_022449</name>
</gene>
<evidence type="ECO:0000313" key="2">
    <source>
        <dbReference type="EMBL" id="TKR70417.1"/>
    </source>
</evidence>
<dbReference type="Proteomes" id="UP000298663">
    <property type="component" value="Unassembled WGS sequence"/>
</dbReference>
<reference evidence="2 3" key="1">
    <citation type="journal article" date="2015" name="Genome Biol.">
        <title>Comparative genomics of Steinernema reveals deeply conserved gene regulatory networks.</title>
        <authorList>
            <person name="Dillman A.R."/>
            <person name="Macchietto M."/>
            <person name="Porter C.F."/>
            <person name="Rogers A."/>
            <person name="Williams B."/>
            <person name="Antoshechkin I."/>
            <person name="Lee M.M."/>
            <person name="Goodwin Z."/>
            <person name="Lu X."/>
            <person name="Lewis E.E."/>
            <person name="Goodrich-Blair H."/>
            <person name="Stock S.P."/>
            <person name="Adams B.J."/>
            <person name="Sternberg P.W."/>
            <person name="Mortazavi A."/>
        </authorList>
    </citation>
    <scope>NUCLEOTIDE SEQUENCE [LARGE SCALE GENOMIC DNA]</scope>
    <source>
        <strain evidence="2 3">ALL</strain>
    </source>
</reference>
<evidence type="ECO:0000313" key="3">
    <source>
        <dbReference type="Proteomes" id="UP000298663"/>
    </source>
</evidence>
<dbReference type="AlphaFoldDB" id="A0A4U5MLS8"/>
<feature type="signal peptide" evidence="1">
    <location>
        <begin position="1"/>
        <end position="19"/>
    </location>
</feature>